<dbReference type="RefSeq" id="XP_024947739.1">
    <property type="nucleotide sequence ID" value="XM_025091971.1"/>
</dbReference>
<evidence type="ECO:0000259" key="3">
    <source>
        <dbReference type="SMART" id="SM01007"/>
    </source>
</evidence>
<feature type="compositionally biased region" description="Polar residues" evidence="2">
    <location>
        <begin position="1619"/>
        <end position="1634"/>
    </location>
</feature>
<evidence type="ECO:0000256" key="2">
    <source>
        <dbReference type="SAM" id="MobiDB-lite"/>
    </source>
</evidence>
<feature type="region of interest" description="Disordered" evidence="2">
    <location>
        <begin position="1612"/>
        <end position="1685"/>
    </location>
</feature>
<evidence type="ECO:0000313" key="4">
    <source>
        <dbReference type="Proteomes" id="UP000694920"/>
    </source>
</evidence>
<feature type="compositionally biased region" description="Basic and acidic residues" evidence="2">
    <location>
        <begin position="1663"/>
        <end position="1685"/>
    </location>
</feature>
<feature type="region of interest" description="Disordered" evidence="2">
    <location>
        <begin position="595"/>
        <end position="674"/>
    </location>
</feature>
<sequence length="2530" mass="285506">MADTSQQELSEPHTNGVVDGLTEEEKSKMRPADIDADMREMERRKRVEMMMNSRLFREELERIIETQMKDGSGPSGLLQQISDIMGGQGARFNTSVFKNSNCVVPINDIRGVESMGYAKGEKRLRCKLAAVFRLLDLYGWTQGIGSLITARLNQDQEHFLVNPYGLLYHEVTASSLVKVDMQGAVVEQGTTNFGVHVTGFQLHSTIHAARPDIKCIVHITTPSVIAVSSLKCGLLSLGQESIVIGEVSTHQYIGGTFEPEEREKITRNLGPINKVMFLTNRGALCCGETVEEAFFNVYNTVMACETQLKLMPAGLENLNLVSEESRKAIFDASRKPPVPQQVSVADSAALAEKLEKRWRIGGTEFEALMRMLDNAGFRTGYIYRHPLVKGEPPRPRNDVEVPPAVSSLGYLLEEEELYRQGLWKGGRKGTDRSRWLNSPNVYQKVEILETGTPDPKKITKWVDANAEEWVSDGSPTHSSTPVKIESALQFVPKNTNPKEFKQLQQQIKDYRRADKISAGPQSHILEGVSWDEAKKMQDATISGTGEQVVLVGAASKGIIQRGFQHNAMVYKTPYAKNPFDAITDQELDQYKKDVERKQKGDPYDESQSESEALSSFNVSRATHESSTAKSPIQSPVSVTSETEEESRDEPRVLRIETKQVPAPSQPEVVLSDDSTAVSVETPLVHQSRIRSEEEGPKMLSHQKKLVDATTEFLNEMRRTAVDPRNDLNRRDSRRSSCSSDKYYDGPRPEYYRALERANLIFTRHNKEQTIGSEDSNLESYNDDSTISNFERSYFTSDGPRLEVARSAFIAERMTPVLTEITKSSAASRCTRYETLRAIQRPPVPPKPNRHLALRRAFFDDFQKTKTPMPSAIQERFERFVAKKTRSSDDWFRTVFQHVPNFLEKKNQGGIGSSVLTNRANFKENVLRFEQLARSCLKDGNFVDRNDRKVLETCNRDFSSTVFTGRSTWENGNERWLGESVPVNCSLRNNVAINFFERIDTPLYNIGDTVKIVDYSVSLKPIANFVEKVRLDDMAKDHLKIVESSKNTNINDECLSWKNVCPTNEKKLGNFINENDLTVRHAETSMILNNAPDSSDKNGNICEISKSKEFLKIPYTEASSISGVIEIIKNINNINAIDSNADKIEAGIVDDKIVTDVEMQEMHISESQLDKNGNSCLASVNVEQKSPSEKRYDDQIGISQLENVENDEHFMTDNSENIQHINLTEDQDVETHKRDEINLLCLEKFQDDLEFLNDPDIRPIDDSLNEEDDCQIIKEIIYLKGVENSASSNSIETKLKGASNAIEESTKKIVENDCDIFKYPGKNFQKQDSITEVINSMNADLTPTKMCLDILPETDISLKYNLDSTNMSLIYSLTPTGMSDTCSNKDDESLDLPKSDAGSSIHDEVSEFIWQDLVTSTRRETTPDGSLDLNKTIDLFESSFESCSEQGSDILELPLSTVREIKDTEEESFLNDISHSADQIIADLKDIEIFSKAALLVDQIVADVNWLVYGINWQSCENKSIENYIRNKIMGLYVSKDIVHSIVDAIPFDTSAPIQDIGIESNNDSDPVIFNAVRQSPVLFIETAKAEHDKQQDKYMNIRGSLYLIMDEYSESDTRREDNTINLEGNNNYNDTQTVETDDGPNNDVNDLEEISKNQEEDTSFLELSRDNPEEISQESKEREMTDDSSDILEKEISEDNDISNSTENVIVIEEIVHHVIDKFYFDKSTSETSGEFFDLKKVKESANIELKVMQECFRIEIDDIPTEETIGDVNVSEDDEFSKMSDKSEISASVNVKISSDKTDDETSVSDHSKVSDNEEELGVKLSKNENISEATINFVDVEISLEENDEIEPENVEIEIPEIHFEADTLCTGNINDKPETNHFDSSNDSTPVSGYSQSEHAGKQDHLQETNFEKPAEADGKPYSITSSSFVPESDTNEQNLTGFVLEFVTRAKKRDDTDLLLNFEVQKNPSPANSYNEEFTCFDFESFEEHLINEEYKRSATKEKEVNLSKKGPVDEEKKILDSSSTEVTSSNSDHFAETELTSDSDTKSDNGHEKNFKKIDFCLIEYIGEKQDAVQNEDAENMENNDEPFYMQFEEVDHVAECTRCTCCLEVFKLDYSSPGQLPPITEEIFDEESHQSNCNQDDEVSSTKSEERIENSNNEVVNEANENNLKENDENHEEEKTSLSNNSLISVESSKATDYLSCKEDSSVFLSLQNTTGSITSKNTSDCLDESEDPEMRKSGNTQEEDGDDLENDDNSDSKLDATYTISDVSEIDNEDFEKICEADVSNNIDETGRGSFTFNRKSDSSLSDVINFNIDDRHFDTTLNFADVSSNTLYSEVLKNPLRPVEDSSENSDENVKLAVSKDEIDSNLEEDDKRKTLKRRQTLSNLKNCEEFDDEDPREEVSSNTHCTAKRLKSSDINVIDESSEPEEEPSSCMTYSYDTREFMKLELALLNDNDDNNFSYNPNSGQLSVSERSEVRCELDIVSFSISPLNPLPKYEDTTLYKIVSNINLTDTVGSDMPNCEEGHLP</sequence>
<organism evidence="4 6">
    <name type="scientific">Cephus cinctus</name>
    <name type="common">Wheat stem sawfly</name>
    <dbReference type="NCBI Taxonomy" id="211228"/>
    <lineage>
        <taxon>Eukaryota</taxon>
        <taxon>Metazoa</taxon>
        <taxon>Ecdysozoa</taxon>
        <taxon>Arthropoda</taxon>
        <taxon>Hexapoda</taxon>
        <taxon>Insecta</taxon>
        <taxon>Pterygota</taxon>
        <taxon>Neoptera</taxon>
        <taxon>Endopterygota</taxon>
        <taxon>Hymenoptera</taxon>
        <taxon>Cephoidea</taxon>
        <taxon>Cephidae</taxon>
        <taxon>Cephus</taxon>
    </lineage>
</organism>
<keyword evidence="4" id="KW-1185">Reference proteome</keyword>
<dbReference type="Pfam" id="PF00596">
    <property type="entry name" value="Aldolase_II"/>
    <property type="match status" value="1"/>
</dbReference>
<feature type="compositionally biased region" description="Basic and acidic residues" evidence="2">
    <location>
        <begin position="23"/>
        <end position="32"/>
    </location>
</feature>
<feature type="compositionally biased region" description="Polar residues" evidence="2">
    <location>
        <begin position="1"/>
        <end position="13"/>
    </location>
</feature>
<gene>
    <name evidence="5 6 7 8" type="primary">LOC107274735</name>
</gene>
<dbReference type="GO" id="GO:0005856">
    <property type="term" value="C:cytoskeleton"/>
    <property type="evidence" value="ECO:0007669"/>
    <property type="project" value="TreeGrafter"/>
</dbReference>
<feature type="compositionally biased region" description="Basic and acidic residues" evidence="2">
    <location>
        <begin position="2169"/>
        <end position="2182"/>
    </location>
</feature>
<feature type="compositionally biased region" description="Low complexity" evidence="2">
    <location>
        <begin position="2156"/>
        <end position="2168"/>
    </location>
</feature>
<dbReference type="InterPro" id="IPR051017">
    <property type="entry name" value="Aldolase-II_Adducin_sf"/>
</dbReference>
<feature type="region of interest" description="Disordered" evidence="2">
    <location>
        <begin position="1793"/>
        <end position="1823"/>
    </location>
</feature>
<feature type="compositionally biased region" description="Basic and acidic residues" evidence="2">
    <location>
        <begin position="648"/>
        <end position="657"/>
    </location>
</feature>
<feature type="region of interest" description="Disordered" evidence="2">
    <location>
        <begin position="2132"/>
        <end position="2188"/>
    </location>
</feature>
<evidence type="ECO:0000313" key="6">
    <source>
        <dbReference type="RefSeq" id="XP_024947738.1"/>
    </source>
</evidence>
<dbReference type="PANTHER" id="PTHR10672">
    <property type="entry name" value="ADDUCIN"/>
    <property type="match status" value="1"/>
</dbReference>
<dbReference type="InterPro" id="IPR036409">
    <property type="entry name" value="Aldolase_II/adducin_N_sf"/>
</dbReference>
<protein>
    <submittedName>
        <fullName evidence="5 6">Uncharacterized protein LOC107274735 isoform X1</fullName>
    </submittedName>
</protein>
<dbReference type="RefSeq" id="XP_024947737.1">
    <property type="nucleotide sequence ID" value="XM_025091969.1"/>
</dbReference>
<feature type="compositionally biased region" description="Basic and acidic residues" evidence="2">
    <location>
        <begin position="1898"/>
        <end position="1918"/>
    </location>
</feature>
<feature type="compositionally biased region" description="Polar residues" evidence="2">
    <location>
        <begin position="1881"/>
        <end position="1897"/>
    </location>
</feature>
<proteinExistence type="inferred from homology"/>
<feature type="region of interest" description="Disordered" evidence="2">
    <location>
        <begin position="1"/>
        <end position="32"/>
    </location>
</feature>
<dbReference type="PANTHER" id="PTHR10672:SF3">
    <property type="entry name" value="PROTEIN HU-LI TAI SHAO"/>
    <property type="match status" value="1"/>
</dbReference>
<feature type="region of interest" description="Disordered" evidence="2">
    <location>
        <begin position="1997"/>
        <end position="2051"/>
    </location>
</feature>
<feature type="domain" description="Class II aldolase/adducin N-terminal" evidence="3">
    <location>
        <begin position="126"/>
        <end position="308"/>
    </location>
</feature>
<name>A0AAJ7W7U7_CEPCN</name>
<accession>A0AAJ7W7U7</accession>
<evidence type="ECO:0000313" key="8">
    <source>
        <dbReference type="RefSeq" id="XP_024947740.1"/>
    </source>
</evidence>
<feature type="region of interest" description="Disordered" evidence="2">
    <location>
        <begin position="1869"/>
        <end position="1934"/>
    </location>
</feature>
<feature type="compositionally biased region" description="Low complexity" evidence="2">
    <location>
        <begin position="2022"/>
        <end position="2032"/>
    </location>
</feature>
<feature type="compositionally biased region" description="Acidic residues" evidence="2">
    <location>
        <begin position="2244"/>
        <end position="2256"/>
    </location>
</feature>
<evidence type="ECO:0000313" key="5">
    <source>
        <dbReference type="RefSeq" id="XP_024947737.1"/>
    </source>
</evidence>
<reference evidence="5 6" key="1">
    <citation type="submission" date="2025-04" db="UniProtKB">
        <authorList>
            <consortium name="RefSeq"/>
        </authorList>
    </citation>
    <scope>IDENTIFICATION</scope>
</reference>
<evidence type="ECO:0000256" key="1">
    <source>
        <dbReference type="ARBA" id="ARBA00006274"/>
    </source>
</evidence>
<feature type="compositionally biased region" description="Basic and acidic residues" evidence="2">
    <location>
        <begin position="719"/>
        <end position="734"/>
    </location>
</feature>
<feature type="region of interest" description="Disordered" evidence="2">
    <location>
        <begin position="2220"/>
        <end position="2261"/>
    </location>
</feature>
<dbReference type="GO" id="GO:0005886">
    <property type="term" value="C:plasma membrane"/>
    <property type="evidence" value="ECO:0007669"/>
    <property type="project" value="UniProtKB-SubCell"/>
</dbReference>
<feature type="compositionally biased region" description="Acidic residues" evidence="2">
    <location>
        <begin position="1635"/>
        <end position="1648"/>
    </location>
</feature>
<feature type="compositionally biased region" description="Polar residues" evidence="2">
    <location>
        <begin position="609"/>
        <end position="633"/>
    </location>
</feature>
<dbReference type="SUPFAM" id="SSF53639">
    <property type="entry name" value="AraD/HMP-PK domain-like"/>
    <property type="match status" value="1"/>
</dbReference>
<dbReference type="FunFam" id="3.40.225.10:FF:000011">
    <property type="entry name" value="Uncharacterized protein, isoform B"/>
    <property type="match status" value="1"/>
</dbReference>
<feature type="region of interest" description="Disordered" evidence="2">
    <location>
        <begin position="719"/>
        <end position="745"/>
    </location>
</feature>
<feature type="compositionally biased region" description="Basic and acidic residues" evidence="2">
    <location>
        <begin position="1997"/>
        <end position="2020"/>
    </location>
</feature>
<dbReference type="InterPro" id="IPR001303">
    <property type="entry name" value="Aldolase_II/adducin_N"/>
</dbReference>
<evidence type="ECO:0000313" key="7">
    <source>
        <dbReference type="RefSeq" id="XP_024947739.1"/>
    </source>
</evidence>
<dbReference type="Gene3D" id="3.40.225.10">
    <property type="entry name" value="Class II aldolase/adducin N-terminal domain"/>
    <property type="match status" value="1"/>
</dbReference>
<dbReference type="GeneID" id="107274735"/>
<dbReference type="Proteomes" id="UP000694920">
    <property type="component" value="Unplaced"/>
</dbReference>
<dbReference type="RefSeq" id="XP_024947738.1">
    <property type="nucleotide sequence ID" value="XM_025091970.1"/>
</dbReference>
<dbReference type="SMART" id="SM01007">
    <property type="entry name" value="Aldolase_II"/>
    <property type="match status" value="1"/>
</dbReference>
<dbReference type="RefSeq" id="XP_024947740.1">
    <property type="nucleotide sequence ID" value="XM_025091972.1"/>
</dbReference>
<dbReference type="GO" id="GO:0014069">
    <property type="term" value="C:postsynaptic density"/>
    <property type="evidence" value="ECO:0007669"/>
    <property type="project" value="TreeGrafter"/>
</dbReference>
<dbReference type="GO" id="GO:0051015">
    <property type="term" value="F:actin filament binding"/>
    <property type="evidence" value="ECO:0007669"/>
    <property type="project" value="TreeGrafter"/>
</dbReference>
<dbReference type="CTD" id="116529"/>
<comment type="similarity">
    <text evidence="1">Belongs to the aldolase class II family. Adducin subfamily.</text>
</comment>